<gene>
    <name evidence="11" type="ORF">SAMN04488090_3632</name>
</gene>
<organism evidence="11 12">
    <name type="scientific">Siphonobacter aquaeclarae</name>
    <dbReference type="NCBI Taxonomy" id="563176"/>
    <lineage>
        <taxon>Bacteria</taxon>
        <taxon>Pseudomonadati</taxon>
        <taxon>Bacteroidota</taxon>
        <taxon>Cytophagia</taxon>
        <taxon>Cytophagales</taxon>
        <taxon>Cytophagaceae</taxon>
        <taxon>Siphonobacter</taxon>
    </lineage>
</organism>
<comment type="similarity">
    <text evidence="2">Belongs to the TsaE family.</text>
</comment>
<dbReference type="EMBL" id="FNGS01000007">
    <property type="protein sequence ID" value="SDM53751.1"/>
    <property type="molecule type" value="Genomic_DNA"/>
</dbReference>
<dbReference type="Gene3D" id="3.40.50.300">
    <property type="entry name" value="P-loop containing nucleotide triphosphate hydrolases"/>
    <property type="match status" value="1"/>
</dbReference>
<reference evidence="11 12" key="1">
    <citation type="submission" date="2016-10" db="EMBL/GenBank/DDBJ databases">
        <authorList>
            <person name="de Groot N.N."/>
        </authorList>
    </citation>
    <scope>NUCLEOTIDE SEQUENCE [LARGE SCALE GENOMIC DNA]</scope>
    <source>
        <strain evidence="11 12">DSM 21668</strain>
    </source>
</reference>
<evidence type="ECO:0000256" key="6">
    <source>
        <dbReference type="ARBA" id="ARBA00022723"/>
    </source>
</evidence>
<name>A0A1G9U1L7_9BACT</name>
<evidence type="ECO:0000256" key="4">
    <source>
        <dbReference type="ARBA" id="ARBA00022490"/>
    </source>
</evidence>
<keyword evidence="8" id="KW-0067">ATP-binding</keyword>
<keyword evidence="5" id="KW-0819">tRNA processing</keyword>
<dbReference type="InterPro" id="IPR027417">
    <property type="entry name" value="P-loop_NTPase"/>
</dbReference>
<keyword evidence="9" id="KW-0460">Magnesium</keyword>
<evidence type="ECO:0000256" key="9">
    <source>
        <dbReference type="ARBA" id="ARBA00022842"/>
    </source>
</evidence>
<evidence type="ECO:0000256" key="10">
    <source>
        <dbReference type="ARBA" id="ARBA00032441"/>
    </source>
</evidence>
<keyword evidence="6" id="KW-0479">Metal-binding</keyword>
<dbReference type="GO" id="GO:0005737">
    <property type="term" value="C:cytoplasm"/>
    <property type="evidence" value="ECO:0007669"/>
    <property type="project" value="UniProtKB-SubCell"/>
</dbReference>
<evidence type="ECO:0000256" key="7">
    <source>
        <dbReference type="ARBA" id="ARBA00022741"/>
    </source>
</evidence>
<dbReference type="GO" id="GO:0046872">
    <property type="term" value="F:metal ion binding"/>
    <property type="evidence" value="ECO:0007669"/>
    <property type="project" value="UniProtKB-KW"/>
</dbReference>
<protein>
    <recommendedName>
        <fullName evidence="3">tRNA threonylcarbamoyladenosine biosynthesis protein TsaE</fullName>
    </recommendedName>
    <alternativeName>
        <fullName evidence="10">t(6)A37 threonylcarbamoyladenosine biosynthesis protein TsaE</fullName>
    </alternativeName>
</protein>
<dbReference type="SUPFAM" id="SSF52540">
    <property type="entry name" value="P-loop containing nucleoside triphosphate hydrolases"/>
    <property type="match status" value="1"/>
</dbReference>
<dbReference type="STRING" id="563176.SAMN04488090_3632"/>
<evidence type="ECO:0000313" key="12">
    <source>
        <dbReference type="Proteomes" id="UP000198901"/>
    </source>
</evidence>
<evidence type="ECO:0000256" key="5">
    <source>
        <dbReference type="ARBA" id="ARBA00022694"/>
    </source>
</evidence>
<dbReference type="NCBIfam" id="TIGR00150">
    <property type="entry name" value="T6A_YjeE"/>
    <property type="match status" value="1"/>
</dbReference>
<dbReference type="Proteomes" id="UP000198901">
    <property type="component" value="Unassembled WGS sequence"/>
</dbReference>
<sequence>MTTELISSSTADLPEIARQVLAFAADRKVWLLEGEMGAGKTTFIKAVCSVLGVAQTVQSPTFALVNEYATTTGDVVYHFDFYRIKKEEEALDMGVEEYFYSGDYCFVEWPSQISGLWPEERLDVHISERPDGTRLFQLTRR</sequence>
<accession>A0A1G9U1L7</accession>
<evidence type="ECO:0000256" key="8">
    <source>
        <dbReference type="ARBA" id="ARBA00022840"/>
    </source>
</evidence>
<keyword evidence="7" id="KW-0547">Nucleotide-binding</keyword>
<dbReference type="InterPro" id="IPR003442">
    <property type="entry name" value="T6A_TsaE"/>
</dbReference>
<keyword evidence="12" id="KW-1185">Reference proteome</keyword>
<dbReference type="PANTHER" id="PTHR33540:SF2">
    <property type="entry name" value="TRNA THREONYLCARBAMOYLADENOSINE BIOSYNTHESIS PROTEIN TSAE"/>
    <property type="match status" value="1"/>
</dbReference>
<dbReference type="GO" id="GO:0005524">
    <property type="term" value="F:ATP binding"/>
    <property type="evidence" value="ECO:0007669"/>
    <property type="project" value="UniProtKB-KW"/>
</dbReference>
<proteinExistence type="inferred from homology"/>
<dbReference type="RefSeq" id="WP_093205520.1">
    <property type="nucleotide sequence ID" value="NZ_FNGS01000007.1"/>
</dbReference>
<evidence type="ECO:0000256" key="3">
    <source>
        <dbReference type="ARBA" id="ARBA00019010"/>
    </source>
</evidence>
<evidence type="ECO:0000313" key="11">
    <source>
        <dbReference type="EMBL" id="SDM53751.1"/>
    </source>
</evidence>
<dbReference type="AlphaFoldDB" id="A0A1G9U1L7"/>
<evidence type="ECO:0000256" key="2">
    <source>
        <dbReference type="ARBA" id="ARBA00007599"/>
    </source>
</evidence>
<keyword evidence="4" id="KW-0963">Cytoplasm</keyword>
<comment type="subcellular location">
    <subcellularLocation>
        <location evidence="1">Cytoplasm</location>
    </subcellularLocation>
</comment>
<dbReference type="GO" id="GO:0002949">
    <property type="term" value="P:tRNA threonylcarbamoyladenosine modification"/>
    <property type="evidence" value="ECO:0007669"/>
    <property type="project" value="InterPro"/>
</dbReference>
<dbReference type="OrthoDB" id="9815896at2"/>
<dbReference type="Pfam" id="PF02367">
    <property type="entry name" value="TsaE"/>
    <property type="match status" value="1"/>
</dbReference>
<evidence type="ECO:0000256" key="1">
    <source>
        <dbReference type="ARBA" id="ARBA00004496"/>
    </source>
</evidence>
<dbReference type="PANTHER" id="PTHR33540">
    <property type="entry name" value="TRNA THREONYLCARBAMOYLADENOSINE BIOSYNTHESIS PROTEIN TSAE"/>
    <property type="match status" value="1"/>
</dbReference>